<comment type="caution">
    <text evidence="2">The sequence shown here is derived from an EMBL/GenBank/DDBJ whole genome shotgun (WGS) entry which is preliminary data.</text>
</comment>
<name>A0AAE8MND5_9HYPO</name>
<evidence type="ECO:0000313" key="3">
    <source>
        <dbReference type="Proteomes" id="UP001187734"/>
    </source>
</evidence>
<dbReference type="AlphaFoldDB" id="A0AAE8MND5"/>
<dbReference type="EMBL" id="ONZP01001206">
    <property type="protein sequence ID" value="SPJ93319.1"/>
    <property type="molecule type" value="Genomic_DNA"/>
</dbReference>
<evidence type="ECO:0000313" key="2">
    <source>
        <dbReference type="EMBL" id="SPJ93319.1"/>
    </source>
</evidence>
<keyword evidence="3" id="KW-1185">Reference proteome</keyword>
<sequence>MSAENANKEDNKSYQIAYGS</sequence>
<feature type="compositionally biased region" description="Basic and acidic residues" evidence="1">
    <location>
        <begin position="1"/>
        <end position="12"/>
    </location>
</feature>
<gene>
    <name evidence="2" type="ORF">FTOL_13925</name>
</gene>
<evidence type="ECO:0000256" key="1">
    <source>
        <dbReference type="SAM" id="MobiDB-lite"/>
    </source>
</evidence>
<dbReference type="Proteomes" id="UP001187734">
    <property type="component" value="Unassembled WGS sequence"/>
</dbReference>
<reference evidence="2" key="1">
    <citation type="submission" date="2018-03" db="EMBL/GenBank/DDBJ databases">
        <authorList>
            <person name="Guldener U."/>
        </authorList>
    </citation>
    <scope>NUCLEOTIDE SEQUENCE</scope>
</reference>
<organism evidence="2 3">
    <name type="scientific">Fusarium torulosum</name>
    <dbReference type="NCBI Taxonomy" id="33205"/>
    <lineage>
        <taxon>Eukaryota</taxon>
        <taxon>Fungi</taxon>
        <taxon>Dikarya</taxon>
        <taxon>Ascomycota</taxon>
        <taxon>Pezizomycotina</taxon>
        <taxon>Sordariomycetes</taxon>
        <taxon>Hypocreomycetidae</taxon>
        <taxon>Hypocreales</taxon>
        <taxon>Nectriaceae</taxon>
        <taxon>Fusarium</taxon>
    </lineage>
</organism>
<proteinExistence type="predicted"/>
<feature type="region of interest" description="Disordered" evidence="1">
    <location>
        <begin position="1"/>
        <end position="20"/>
    </location>
</feature>
<accession>A0AAE8MND5</accession>
<protein>
    <submittedName>
        <fullName evidence="2">Uncharacterized protein</fullName>
    </submittedName>
</protein>